<dbReference type="SUPFAM" id="SSF74653">
    <property type="entry name" value="TolA/TonB C-terminal domain"/>
    <property type="match status" value="1"/>
</dbReference>
<dbReference type="InterPro" id="IPR037682">
    <property type="entry name" value="TonB_C"/>
</dbReference>
<feature type="domain" description="TonB C-terminal" evidence="1">
    <location>
        <begin position="71"/>
        <end position="141"/>
    </location>
</feature>
<accession>A0ABV7X647</accession>
<evidence type="ECO:0000259" key="1">
    <source>
        <dbReference type="Pfam" id="PF03544"/>
    </source>
</evidence>
<evidence type="ECO:0000313" key="2">
    <source>
        <dbReference type="EMBL" id="MFC3711296.1"/>
    </source>
</evidence>
<evidence type="ECO:0000313" key="3">
    <source>
        <dbReference type="Proteomes" id="UP001595615"/>
    </source>
</evidence>
<dbReference type="Gene3D" id="3.30.1150.10">
    <property type="match status" value="1"/>
</dbReference>
<organism evidence="2 3">
    <name type="scientific">Sphingoaurantiacus capsulatus</name>
    <dbReference type="NCBI Taxonomy" id="1771310"/>
    <lineage>
        <taxon>Bacteria</taxon>
        <taxon>Pseudomonadati</taxon>
        <taxon>Pseudomonadota</taxon>
        <taxon>Alphaproteobacteria</taxon>
        <taxon>Sphingomonadales</taxon>
        <taxon>Sphingosinicellaceae</taxon>
        <taxon>Sphingoaurantiacus</taxon>
    </lineage>
</organism>
<proteinExistence type="predicted"/>
<reference evidence="3" key="1">
    <citation type="journal article" date="2019" name="Int. J. Syst. Evol. Microbiol.">
        <title>The Global Catalogue of Microorganisms (GCM) 10K type strain sequencing project: providing services to taxonomists for standard genome sequencing and annotation.</title>
        <authorList>
            <consortium name="The Broad Institute Genomics Platform"/>
            <consortium name="The Broad Institute Genome Sequencing Center for Infectious Disease"/>
            <person name="Wu L."/>
            <person name="Ma J."/>
        </authorList>
    </citation>
    <scope>NUCLEOTIDE SEQUENCE [LARGE SCALE GENOMIC DNA]</scope>
    <source>
        <strain evidence="3">KCTC 42644</strain>
    </source>
</reference>
<dbReference type="Proteomes" id="UP001595615">
    <property type="component" value="Unassembled WGS sequence"/>
</dbReference>
<dbReference type="Pfam" id="PF03544">
    <property type="entry name" value="TonB_C"/>
    <property type="match status" value="1"/>
</dbReference>
<comment type="caution">
    <text evidence="2">The sequence shown here is derived from an EMBL/GenBank/DDBJ whole genome shotgun (WGS) entry which is preliminary data.</text>
</comment>
<keyword evidence="3" id="KW-1185">Reference proteome</keyword>
<dbReference type="RefSeq" id="WP_380855931.1">
    <property type="nucleotide sequence ID" value="NZ_JBHRXV010000001.1"/>
</dbReference>
<protein>
    <submittedName>
        <fullName evidence="2">Energy transducer TonB</fullName>
    </submittedName>
</protein>
<name>A0ABV7X647_9SPHN</name>
<dbReference type="EMBL" id="JBHRXV010000001">
    <property type="protein sequence ID" value="MFC3711296.1"/>
    <property type="molecule type" value="Genomic_DNA"/>
</dbReference>
<sequence length="332" mass="35109">MSIIDLCKERRHPHRSTTSRRLACRAGPDIIAPMRLALAAALAATLAMPALAQGETRPAERIAAKGLITAADYPDKALRADEQGLTSIQFVVGEDGKVVRGSCVVAVTSRSVYLDRAACEIVERRSEFRPALENGVPVRETKVLHTLWTIPDLPMPAEPTLARRMLNQLASCLVHVSPAPAAALVDQPMGSAGQSAAAAAAMATAPNCNSYLKAIPHLQLAGFVGENLMQNRFRGVGPALGAGVAPLVARNGAEAMAQCIVRRDPLAARAVIDTVATSEAEAQALARLTPHLEPCIVEGTTLRLHRATLRAFVGIALYRDAVHAAEAKPTAK</sequence>
<gene>
    <name evidence="2" type="ORF">ACFOMD_01855</name>
</gene>